<keyword evidence="3" id="KW-1185">Reference proteome</keyword>
<evidence type="ECO:0000313" key="3">
    <source>
        <dbReference type="Proteomes" id="UP000198418"/>
    </source>
</evidence>
<reference evidence="3" key="1">
    <citation type="submission" date="2017-06" db="EMBL/GenBank/DDBJ databases">
        <authorList>
            <person name="Varghese N."/>
            <person name="Submissions S."/>
        </authorList>
    </citation>
    <scope>NUCLEOTIDE SEQUENCE [LARGE SCALE GENOMIC DNA]</scope>
    <source>
        <strain evidence="3">DSM 137</strain>
    </source>
</reference>
<dbReference type="Gene3D" id="3.40.630.30">
    <property type="match status" value="1"/>
</dbReference>
<dbReference type="Pfam" id="PF00583">
    <property type="entry name" value="Acetyltransf_1"/>
    <property type="match status" value="1"/>
</dbReference>
<keyword evidence="2" id="KW-0808">Transferase</keyword>
<dbReference type="InterPro" id="IPR016181">
    <property type="entry name" value="Acyl_CoA_acyltransferase"/>
</dbReference>
<sequence length="187" mass="19949">MHPSVLPQAAAEILIRDEVPRDAFAREILLDKAFGLNRRRKSSERVREGRLPAEGLAFTALRDNVLVGTLRLWDIDIGNGARALLLGPIAISPALRSNGLGGRMIRMALEKAAALGHDAVILVGDEPYYRRFGFSGAKMGGLDMPGPVDRARFLGVELRAGALDGACGVLRPAGRPAPAAAPRRKAA</sequence>
<gene>
    <name evidence="2" type="ORF">SAMN06265338_11357</name>
</gene>
<accession>A0A212S5Y2</accession>
<dbReference type="PROSITE" id="PS51186">
    <property type="entry name" value="GNAT"/>
    <property type="match status" value="1"/>
</dbReference>
<protein>
    <submittedName>
        <fullName evidence="2">Predicted N-acetyltransferase YhbS</fullName>
    </submittedName>
</protein>
<dbReference type="InterPro" id="IPR000182">
    <property type="entry name" value="GNAT_dom"/>
</dbReference>
<dbReference type="AlphaFoldDB" id="A0A212S5Y2"/>
<dbReference type="EMBL" id="FYDG01000013">
    <property type="protein sequence ID" value="SNB80615.1"/>
    <property type="molecule type" value="Genomic_DNA"/>
</dbReference>
<organism evidence="2 3">
    <name type="scientific">Rhodoblastus acidophilus</name>
    <name type="common">Rhodopseudomonas acidophila</name>
    <dbReference type="NCBI Taxonomy" id="1074"/>
    <lineage>
        <taxon>Bacteria</taxon>
        <taxon>Pseudomonadati</taxon>
        <taxon>Pseudomonadota</taxon>
        <taxon>Alphaproteobacteria</taxon>
        <taxon>Hyphomicrobiales</taxon>
        <taxon>Rhodoblastaceae</taxon>
        <taxon>Rhodoblastus</taxon>
    </lineage>
</organism>
<dbReference type="SUPFAM" id="SSF55729">
    <property type="entry name" value="Acyl-CoA N-acyltransferases (Nat)"/>
    <property type="match status" value="1"/>
</dbReference>
<dbReference type="OrthoDB" id="9815099at2"/>
<feature type="domain" description="N-acetyltransferase" evidence="1">
    <location>
        <begin position="13"/>
        <end position="159"/>
    </location>
</feature>
<evidence type="ECO:0000313" key="2">
    <source>
        <dbReference type="EMBL" id="SNB80615.1"/>
    </source>
</evidence>
<proteinExistence type="predicted"/>
<dbReference type="Proteomes" id="UP000198418">
    <property type="component" value="Unassembled WGS sequence"/>
</dbReference>
<dbReference type="RefSeq" id="WP_088522053.1">
    <property type="nucleotide sequence ID" value="NZ_FYDG01000013.1"/>
</dbReference>
<name>A0A212S5Y2_RHOAC</name>
<evidence type="ECO:0000259" key="1">
    <source>
        <dbReference type="PROSITE" id="PS51186"/>
    </source>
</evidence>
<dbReference type="GO" id="GO:0016747">
    <property type="term" value="F:acyltransferase activity, transferring groups other than amino-acyl groups"/>
    <property type="evidence" value="ECO:0007669"/>
    <property type="project" value="InterPro"/>
</dbReference>